<protein>
    <submittedName>
        <fullName evidence="1">Uncharacterized protein</fullName>
    </submittedName>
</protein>
<dbReference type="RefSeq" id="WP_087586381.1">
    <property type="nucleotide sequence ID" value="NZ_CABMKP010000009.1"/>
</dbReference>
<gene>
    <name evidence="1" type="ORF">B9N61_06190</name>
    <name evidence="2" type="ORF">CVT06_06855</name>
</gene>
<dbReference type="EMBL" id="NDYR01000009">
    <property type="protein sequence ID" value="OUT17928.1"/>
    <property type="molecule type" value="Genomic_DNA"/>
</dbReference>
<dbReference type="EMBL" id="CP049274">
    <property type="protein sequence ID" value="QPH84807.1"/>
    <property type="molecule type" value="Genomic_DNA"/>
</dbReference>
<evidence type="ECO:0000313" key="4">
    <source>
        <dbReference type="Proteomes" id="UP000594630"/>
    </source>
</evidence>
<dbReference type="Proteomes" id="UP000196534">
    <property type="component" value="Unassembled WGS sequence"/>
</dbReference>
<dbReference type="AlphaFoldDB" id="A0A1Y5NAN4"/>
<reference evidence="2 4" key="2">
    <citation type="journal article" date="2018" name="Emerg. Microbes Infect.">
        <title>Genomic analysis of oral Campylobacter concisus strains identified a potential bacterial molecular marker associated with active Crohn's disease.</title>
        <authorList>
            <person name="Liu F."/>
            <person name="Ma R."/>
            <person name="Tay C.Y.A."/>
            <person name="Octavia S."/>
            <person name="Lan R."/>
            <person name="Chung H.K.L."/>
            <person name="Riordan S.M."/>
            <person name="Grimm M.C."/>
            <person name="Leong R.W."/>
            <person name="Tanaka M.M."/>
            <person name="Connor S."/>
            <person name="Zhang L."/>
        </authorList>
    </citation>
    <scope>NUCLEOTIDE SEQUENCE [LARGE SCALE GENOMIC DNA]</scope>
    <source>
        <strain evidence="2 4">P10CDO-S2</strain>
    </source>
</reference>
<dbReference type="Proteomes" id="UP000594630">
    <property type="component" value="Chromosome"/>
</dbReference>
<accession>A0A1Y5NAN4</accession>
<evidence type="ECO:0000313" key="2">
    <source>
        <dbReference type="EMBL" id="QPH84807.1"/>
    </source>
</evidence>
<sequence>MDRKINNEEFETVLNRSRNYIGDVYFNSFGVGVSSTDIAVMIISGGSETGRLIMPFETAKSLSIALADSIKKVENKLGHINSLEEVMEKLKDL</sequence>
<reference evidence="2" key="3">
    <citation type="submission" date="2020-02" db="EMBL/GenBank/DDBJ databases">
        <title>Analysis of Completed Campylobacter concisus Genomes Identified Genomospecies Features, Novel plasmids and Their Association with Severe Ulcerative Colitis.</title>
        <authorList>
            <person name="Zhang L."/>
        </authorList>
    </citation>
    <scope>NUCLEOTIDE SEQUENCE</scope>
    <source>
        <strain evidence="2">P10CDO-S2</strain>
    </source>
</reference>
<evidence type="ECO:0000313" key="3">
    <source>
        <dbReference type="Proteomes" id="UP000196534"/>
    </source>
</evidence>
<organism evidence="1 3">
    <name type="scientific">Campylobacter concisus</name>
    <dbReference type="NCBI Taxonomy" id="199"/>
    <lineage>
        <taxon>Bacteria</taxon>
        <taxon>Pseudomonadati</taxon>
        <taxon>Campylobacterota</taxon>
        <taxon>Epsilonproteobacteria</taxon>
        <taxon>Campylobacterales</taxon>
        <taxon>Campylobacteraceae</taxon>
        <taxon>Campylobacter</taxon>
    </lineage>
</organism>
<reference evidence="1 3" key="1">
    <citation type="submission" date="2017-04" db="EMBL/GenBank/DDBJ databases">
        <title>Complete genome of Campylobacter concisus ATCC 33237T and draft genomes for an additional eight well characterized C. concisus strains.</title>
        <authorList>
            <person name="Cornelius A.J."/>
            <person name="Miller W.G."/>
            <person name="Lastovica A.J."/>
            <person name="On S.L."/>
            <person name="French N.P."/>
            <person name="Vandenberg O."/>
            <person name="Biggs P.J."/>
        </authorList>
    </citation>
    <scope>NUCLEOTIDE SEQUENCE [LARGE SCALE GENOMIC DNA]</scope>
    <source>
        <strain evidence="1 3">Lasto205.94</strain>
    </source>
</reference>
<proteinExistence type="predicted"/>
<evidence type="ECO:0000313" key="1">
    <source>
        <dbReference type="EMBL" id="OUT17928.1"/>
    </source>
</evidence>
<name>A0A1Y5NAN4_9BACT</name>